<dbReference type="Pfam" id="PF00563">
    <property type="entry name" value="EAL"/>
    <property type="match status" value="1"/>
</dbReference>
<keyword evidence="1" id="KW-0472">Membrane</keyword>
<organism evidence="4 5">
    <name type="scientific">Neiella marina</name>
    <dbReference type="NCBI Taxonomy" id="508461"/>
    <lineage>
        <taxon>Bacteria</taxon>
        <taxon>Pseudomonadati</taxon>
        <taxon>Pseudomonadota</taxon>
        <taxon>Gammaproteobacteria</taxon>
        <taxon>Alteromonadales</taxon>
        <taxon>Echinimonadaceae</taxon>
        <taxon>Neiella</taxon>
    </lineage>
</organism>
<gene>
    <name evidence="4" type="ORF">GCM10011369_08590</name>
</gene>
<feature type="domain" description="GGDEF" evidence="3">
    <location>
        <begin position="351"/>
        <end position="491"/>
    </location>
</feature>
<dbReference type="SUPFAM" id="SSF141868">
    <property type="entry name" value="EAL domain-like"/>
    <property type="match status" value="1"/>
</dbReference>
<name>A0A8J2XN56_9GAMM</name>
<dbReference type="RefSeq" id="WP_087504858.1">
    <property type="nucleotide sequence ID" value="NZ_BMDX01000003.1"/>
</dbReference>
<dbReference type="SMART" id="SM00267">
    <property type="entry name" value="GGDEF"/>
    <property type="match status" value="1"/>
</dbReference>
<evidence type="ECO:0000259" key="3">
    <source>
        <dbReference type="PROSITE" id="PS50887"/>
    </source>
</evidence>
<feature type="transmembrane region" description="Helical" evidence="1">
    <location>
        <begin position="182"/>
        <end position="204"/>
    </location>
</feature>
<evidence type="ECO:0000313" key="4">
    <source>
        <dbReference type="EMBL" id="GGA69223.1"/>
    </source>
</evidence>
<dbReference type="PROSITE" id="PS50883">
    <property type="entry name" value="EAL"/>
    <property type="match status" value="1"/>
</dbReference>
<dbReference type="InterPro" id="IPR035919">
    <property type="entry name" value="EAL_sf"/>
</dbReference>
<dbReference type="PROSITE" id="PS50887">
    <property type="entry name" value="GGDEF"/>
    <property type="match status" value="1"/>
</dbReference>
<dbReference type="SUPFAM" id="SSF55073">
    <property type="entry name" value="Nucleotide cyclase"/>
    <property type="match status" value="1"/>
</dbReference>
<comment type="caution">
    <text evidence="4">The sequence shown here is derived from an EMBL/GenBank/DDBJ whole genome shotgun (WGS) entry which is preliminary data.</text>
</comment>
<keyword evidence="1" id="KW-0812">Transmembrane</keyword>
<dbReference type="InterPro" id="IPR000160">
    <property type="entry name" value="GGDEF_dom"/>
</dbReference>
<dbReference type="InterPro" id="IPR001633">
    <property type="entry name" value="EAL_dom"/>
</dbReference>
<reference evidence="5" key="1">
    <citation type="journal article" date="2019" name="Int. J. Syst. Evol. Microbiol.">
        <title>The Global Catalogue of Microorganisms (GCM) 10K type strain sequencing project: providing services to taxonomists for standard genome sequencing and annotation.</title>
        <authorList>
            <consortium name="The Broad Institute Genomics Platform"/>
            <consortium name="The Broad Institute Genome Sequencing Center for Infectious Disease"/>
            <person name="Wu L."/>
            <person name="Ma J."/>
        </authorList>
    </citation>
    <scope>NUCLEOTIDE SEQUENCE [LARGE SCALE GENOMIC DNA]</scope>
    <source>
        <strain evidence="5">CGMCC 1.10130</strain>
    </source>
</reference>
<dbReference type="InterPro" id="IPR050706">
    <property type="entry name" value="Cyclic-di-GMP_PDE-like"/>
</dbReference>
<evidence type="ECO:0000256" key="1">
    <source>
        <dbReference type="SAM" id="Phobius"/>
    </source>
</evidence>
<dbReference type="InterPro" id="IPR029787">
    <property type="entry name" value="Nucleotide_cyclase"/>
</dbReference>
<dbReference type="OrthoDB" id="8553030at2"/>
<evidence type="ECO:0008006" key="6">
    <source>
        <dbReference type="Google" id="ProtNLM"/>
    </source>
</evidence>
<dbReference type="Proteomes" id="UP000619743">
    <property type="component" value="Unassembled WGS sequence"/>
</dbReference>
<dbReference type="GO" id="GO:0071111">
    <property type="term" value="F:cyclic-guanylate-specific phosphodiesterase activity"/>
    <property type="evidence" value="ECO:0007669"/>
    <property type="project" value="InterPro"/>
</dbReference>
<dbReference type="EMBL" id="BMDX01000003">
    <property type="protein sequence ID" value="GGA69223.1"/>
    <property type="molecule type" value="Genomic_DNA"/>
</dbReference>
<dbReference type="AlphaFoldDB" id="A0A8J2XN56"/>
<dbReference type="PANTHER" id="PTHR33121">
    <property type="entry name" value="CYCLIC DI-GMP PHOSPHODIESTERASE PDEF"/>
    <property type="match status" value="1"/>
</dbReference>
<evidence type="ECO:0000313" key="5">
    <source>
        <dbReference type="Proteomes" id="UP000619743"/>
    </source>
</evidence>
<evidence type="ECO:0000259" key="2">
    <source>
        <dbReference type="PROSITE" id="PS50883"/>
    </source>
</evidence>
<dbReference type="CDD" id="cd01948">
    <property type="entry name" value="EAL"/>
    <property type="match status" value="1"/>
</dbReference>
<dbReference type="Pfam" id="PF00990">
    <property type="entry name" value="GGDEF"/>
    <property type="match status" value="1"/>
</dbReference>
<dbReference type="Gene3D" id="3.30.70.270">
    <property type="match status" value="1"/>
</dbReference>
<dbReference type="Gene3D" id="3.20.20.450">
    <property type="entry name" value="EAL domain"/>
    <property type="match status" value="1"/>
</dbReference>
<sequence length="760" mass="85045">MIVSSQRLNLKANLIYGFVLAIGLGLSAYVYLSVDSLKQISSRLVSNQLPVLQTSSSINHLLGEHERLLYEYYATVDSALYTEHAQAVAEQLSQALSTLAMYAGDNRVEPVKLHLAKIDNIAAQLHQNLRKRSVDWDLARAQLRQLSDERRDILPLLSQLESTITGEVNQGYQQTQNALAEMFAAVVVYGAAVLLLAILLGRYVKRYLLLSDSNARLALFAERNPNPVLSLGERGDVLYQNPASSEVLKQFNGVDNPTALLSPDLGQQLFDARNHVSDAHRHEHQLEDRYFSYEIHWLADMAAFDIHIKDISQKKRAQLQLMDRAYRNDQSGLFNRLRFNEDINNAIIKGQSISLVLVEVAQMGQLQGHYGLNGASACIEGVTHTLIEQFETAQQRQPLNATLYHIADGSFAILAQHLTADSELQFLVKQIASRFQTPVPTTLGQMRIQVQLGITEHAPQVRTGHDLLLDAKIAADQALQKGGDTISYFDIDVGQAHARRAELALKLEQAIEKNQLSLYMQPQMAMPSRTLIGAEALLRWHCDGEFISLAEFIPVAEQTGLILAIGDWVLEQACLMTAEYRRLGLVDLVVAINISPRQFLQSDFTARVEQLLNQYQVPPSAIELEITESTIMDNEQTGILVLNQLKSLGVSLAIDDFGTGYSSLAYLKQFPVDKLKIDRSFVRNIEHNLDDQAIVLSLCQMAKNLKLSVLAEGIETEPQLDILAQYDCDAIQGYWFSRPLKHEDFVRFSEKMCVSEPLVD</sequence>
<dbReference type="InterPro" id="IPR043128">
    <property type="entry name" value="Rev_trsase/Diguanyl_cyclase"/>
</dbReference>
<proteinExistence type="predicted"/>
<feature type="transmembrane region" description="Helical" evidence="1">
    <location>
        <begin position="14"/>
        <end position="34"/>
    </location>
</feature>
<dbReference type="PANTHER" id="PTHR33121:SF70">
    <property type="entry name" value="SIGNALING PROTEIN YKOW"/>
    <property type="match status" value="1"/>
</dbReference>
<protein>
    <recommendedName>
        <fullName evidence="6">GGDEF domain-containing protein</fullName>
    </recommendedName>
</protein>
<feature type="domain" description="EAL" evidence="2">
    <location>
        <begin position="500"/>
        <end position="753"/>
    </location>
</feature>
<keyword evidence="1" id="KW-1133">Transmembrane helix</keyword>
<dbReference type="SMART" id="SM00052">
    <property type="entry name" value="EAL"/>
    <property type="match status" value="1"/>
</dbReference>
<accession>A0A8J2XN56</accession>
<keyword evidence="5" id="KW-1185">Reference proteome</keyword>